<feature type="region of interest" description="Disordered" evidence="8">
    <location>
        <begin position="1"/>
        <end position="21"/>
    </location>
</feature>
<dbReference type="SMART" id="SM00066">
    <property type="entry name" value="GAL4"/>
    <property type="match status" value="1"/>
</dbReference>
<dbReference type="GO" id="GO:0006351">
    <property type="term" value="P:DNA-templated transcription"/>
    <property type="evidence" value="ECO:0007669"/>
    <property type="project" value="InterPro"/>
</dbReference>
<dbReference type="InterPro" id="IPR007219">
    <property type="entry name" value="XnlR_reg_dom"/>
</dbReference>
<evidence type="ECO:0000256" key="6">
    <source>
        <dbReference type="ARBA" id="ARBA00023163"/>
    </source>
</evidence>
<feature type="region of interest" description="Disordered" evidence="8">
    <location>
        <begin position="800"/>
        <end position="827"/>
    </location>
</feature>
<evidence type="ECO:0000256" key="5">
    <source>
        <dbReference type="ARBA" id="ARBA00023125"/>
    </source>
</evidence>
<sequence>MPKKLSTSSKKAKDVAQDANADQPKRFKVTLACVVCRKKKVKCDGVQPACSRCNSMGISCEYTDPPRKRGPPKGYVEVIENRAHRIESLLGRGHLTGDHNHPAWKSAKLIHRASISNNMATPNRLPQRHSISAPSPPVTGADIIPFPNVLGKLGENGVVSSLAPSPVNTFFDLLQNGVHQLAQSNAPSSSECEILAPEVSDALVDSYFTHFNQVFPVLSKPHFVDQMKQGPSSVDPLLLNAVYATGAQYCRVTKPDMPVNADFFITRCRVLLEENSEEATMSRLQALVILCWVSFLLGQPRKCLKFQDLALAYINELNIWHDTENDSQSSSQMDMEMRRRLYWALYINDRWVATTLALPCKIIEPYTSCKLPICEDDELWAGTQNLNSETDAEQEPLHNHQSNQMMAFAQTIKLARLVGDINRQFYSPTSRGPCSAAVFASMDASLTHWLLNLPRFMQYEKPSDDTPPSPVSRLFHMLYYTVQILLHRPNQSLSAQLNPSQQMSLNICSSATKSITHIGEEMIRYNQTAYLFNTFVFSVTTGCSVHLEALFAGSSQNSVAAKINLRRSLRVLGECSRSFMSSENLEIFVSRLLERCEVSLDEENDGEEQPGHVSNAASDRRLSIKRPMEDPPNNHQPKRSSVHLEANPEFKQMAARRYSHPLSVDPLHQIAFGHVMVDPTSPDAATMVSSSGWPADPNAQQLFTEMDLEALLGTPSTPNMASFSPTWSSSAASTMETLMATAAPVTTMSQSMTALLEDTSSFFDMLDAQKSLPPTAMPIMATTTAPDALHNFLWNGPGPESLNSLSSSPTSSSGPHSPVSPTLSTFSAMNTPQANAFQGYSKPELQLQHTQQQQQQQAQQQQEPQQEPAFSLYDFAVPRDFLSGAI</sequence>
<dbReference type="CDD" id="cd00067">
    <property type="entry name" value="GAL4"/>
    <property type="match status" value="1"/>
</dbReference>
<dbReference type="InterPro" id="IPR051615">
    <property type="entry name" value="Transcr_Regulatory_Elem"/>
</dbReference>
<evidence type="ECO:0000256" key="2">
    <source>
        <dbReference type="ARBA" id="ARBA00022723"/>
    </source>
</evidence>
<dbReference type="InterPro" id="IPR036864">
    <property type="entry name" value="Zn2-C6_fun-type_DNA-bd_sf"/>
</dbReference>
<evidence type="ECO:0000256" key="4">
    <source>
        <dbReference type="ARBA" id="ARBA00023015"/>
    </source>
</evidence>
<evidence type="ECO:0000313" key="11">
    <source>
        <dbReference type="Proteomes" id="UP001206595"/>
    </source>
</evidence>
<keyword evidence="11" id="KW-1185">Reference proteome</keyword>
<comment type="caution">
    <text evidence="10">The sequence shown here is derived from an EMBL/GenBank/DDBJ whole genome shotgun (WGS) entry which is preliminary data.</text>
</comment>
<name>A0AAD5HJ61_UMBRA</name>
<dbReference type="GO" id="GO:0000981">
    <property type="term" value="F:DNA-binding transcription factor activity, RNA polymerase II-specific"/>
    <property type="evidence" value="ECO:0007669"/>
    <property type="project" value="InterPro"/>
</dbReference>
<dbReference type="Pfam" id="PF04082">
    <property type="entry name" value="Fungal_trans"/>
    <property type="match status" value="1"/>
</dbReference>
<dbReference type="PROSITE" id="PS00463">
    <property type="entry name" value="ZN2_CY6_FUNGAL_1"/>
    <property type="match status" value="1"/>
</dbReference>
<dbReference type="GO" id="GO:0008270">
    <property type="term" value="F:zinc ion binding"/>
    <property type="evidence" value="ECO:0007669"/>
    <property type="project" value="InterPro"/>
</dbReference>
<dbReference type="RefSeq" id="XP_051449733.1">
    <property type="nucleotide sequence ID" value="XM_051585090.1"/>
</dbReference>
<dbReference type="EMBL" id="MU620892">
    <property type="protein sequence ID" value="KAI8584729.1"/>
    <property type="molecule type" value="Genomic_DNA"/>
</dbReference>
<keyword evidence="6" id="KW-0804">Transcription</keyword>
<dbReference type="Proteomes" id="UP001206595">
    <property type="component" value="Unassembled WGS sequence"/>
</dbReference>
<dbReference type="PANTHER" id="PTHR31313:SF81">
    <property type="entry name" value="TY1 ENHANCER ACTIVATOR"/>
    <property type="match status" value="1"/>
</dbReference>
<dbReference type="SUPFAM" id="SSF57701">
    <property type="entry name" value="Zn2/Cys6 DNA-binding domain"/>
    <property type="match status" value="1"/>
</dbReference>
<dbReference type="GeneID" id="75910440"/>
<keyword evidence="7" id="KW-0539">Nucleus</keyword>
<evidence type="ECO:0000313" key="10">
    <source>
        <dbReference type="EMBL" id="KAI8584729.1"/>
    </source>
</evidence>
<protein>
    <recommendedName>
        <fullName evidence="9">Zn(2)-C6 fungal-type domain-containing protein</fullName>
    </recommendedName>
</protein>
<proteinExistence type="predicted"/>
<dbReference type="PANTHER" id="PTHR31313">
    <property type="entry name" value="TY1 ENHANCER ACTIVATOR"/>
    <property type="match status" value="1"/>
</dbReference>
<keyword evidence="4" id="KW-0805">Transcription regulation</keyword>
<dbReference type="PROSITE" id="PS50048">
    <property type="entry name" value="ZN2_CY6_FUNGAL_2"/>
    <property type="match status" value="1"/>
</dbReference>
<dbReference type="Pfam" id="PF00172">
    <property type="entry name" value="Zn_clus"/>
    <property type="match status" value="1"/>
</dbReference>
<dbReference type="Gene3D" id="4.10.240.10">
    <property type="entry name" value="Zn(2)-C6 fungal-type DNA-binding domain"/>
    <property type="match status" value="1"/>
</dbReference>
<reference evidence="10" key="2">
    <citation type="journal article" date="2022" name="Proc. Natl. Acad. Sci. U.S.A.">
        <title>Diploid-dominant life cycles characterize the early evolution of Fungi.</title>
        <authorList>
            <person name="Amses K.R."/>
            <person name="Simmons D.R."/>
            <person name="Longcore J.E."/>
            <person name="Mondo S.J."/>
            <person name="Seto K."/>
            <person name="Jeronimo G.H."/>
            <person name="Bonds A.E."/>
            <person name="Quandt C.A."/>
            <person name="Davis W.J."/>
            <person name="Chang Y."/>
            <person name="Federici B.A."/>
            <person name="Kuo A."/>
            <person name="LaButti K."/>
            <person name="Pangilinan J."/>
            <person name="Andreopoulos W."/>
            <person name="Tritt A."/>
            <person name="Riley R."/>
            <person name="Hundley H."/>
            <person name="Johnson J."/>
            <person name="Lipzen A."/>
            <person name="Barry K."/>
            <person name="Lang B.F."/>
            <person name="Cuomo C.A."/>
            <person name="Buchler N.E."/>
            <person name="Grigoriev I.V."/>
            <person name="Spatafora J.W."/>
            <person name="Stajich J.E."/>
            <person name="James T.Y."/>
        </authorList>
    </citation>
    <scope>NUCLEOTIDE SEQUENCE</scope>
    <source>
        <strain evidence="10">AG</strain>
    </source>
</reference>
<feature type="compositionally biased region" description="Basic and acidic residues" evidence="8">
    <location>
        <begin position="618"/>
        <end position="629"/>
    </location>
</feature>
<evidence type="ECO:0000256" key="8">
    <source>
        <dbReference type="SAM" id="MobiDB-lite"/>
    </source>
</evidence>
<accession>A0AAD5HJ61</accession>
<dbReference type="CDD" id="cd12148">
    <property type="entry name" value="fungal_TF_MHR"/>
    <property type="match status" value="1"/>
</dbReference>
<evidence type="ECO:0000256" key="7">
    <source>
        <dbReference type="ARBA" id="ARBA00023242"/>
    </source>
</evidence>
<keyword evidence="5" id="KW-0238">DNA-binding</keyword>
<feature type="compositionally biased region" description="Low complexity" evidence="8">
    <location>
        <begin position="800"/>
        <end position="821"/>
    </location>
</feature>
<comment type="subcellular location">
    <subcellularLocation>
        <location evidence="1">Nucleus</location>
    </subcellularLocation>
</comment>
<evidence type="ECO:0000259" key="9">
    <source>
        <dbReference type="PROSITE" id="PS50048"/>
    </source>
</evidence>
<dbReference type="AlphaFoldDB" id="A0AAD5HJ61"/>
<reference evidence="10" key="1">
    <citation type="submission" date="2021-06" db="EMBL/GenBank/DDBJ databases">
        <authorList>
            <consortium name="DOE Joint Genome Institute"/>
            <person name="Mondo S.J."/>
            <person name="Amses K.R."/>
            <person name="Simmons D.R."/>
            <person name="Longcore J.E."/>
            <person name="Seto K."/>
            <person name="Alves G.H."/>
            <person name="Bonds A.E."/>
            <person name="Quandt C.A."/>
            <person name="Davis W.J."/>
            <person name="Chang Y."/>
            <person name="Letcher P.M."/>
            <person name="Powell M.J."/>
            <person name="Kuo A."/>
            <person name="Labutti K."/>
            <person name="Pangilinan J."/>
            <person name="Andreopoulos W."/>
            <person name="Tritt A."/>
            <person name="Riley R."/>
            <person name="Hundley H."/>
            <person name="Johnson J."/>
            <person name="Lipzen A."/>
            <person name="Barry K."/>
            <person name="Berbee M.L."/>
            <person name="Buchler N.E."/>
            <person name="Grigoriev I.V."/>
            <person name="Spatafora J.W."/>
            <person name="Stajich J.E."/>
            <person name="James T.Y."/>
        </authorList>
    </citation>
    <scope>NUCLEOTIDE SEQUENCE</scope>
    <source>
        <strain evidence="10">AG</strain>
    </source>
</reference>
<feature type="region of interest" description="Disordered" evidence="8">
    <location>
        <begin position="844"/>
        <end position="869"/>
    </location>
</feature>
<feature type="domain" description="Zn(2)-C6 fungal-type" evidence="9">
    <location>
        <begin position="32"/>
        <end position="62"/>
    </location>
</feature>
<evidence type="ECO:0000256" key="3">
    <source>
        <dbReference type="ARBA" id="ARBA00022833"/>
    </source>
</evidence>
<keyword evidence="3" id="KW-0862">Zinc</keyword>
<keyword evidence="2" id="KW-0479">Metal-binding</keyword>
<feature type="region of interest" description="Disordered" evidence="8">
    <location>
        <begin position="601"/>
        <end position="643"/>
    </location>
</feature>
<feature type="compositionally biased region" description="Low complexity" evidence="8">
    <location>
        <begin position="851"/>
        <end position="869"/>
    </location>
</feature>
<organism evidence="10 11">
    <name type="scientific">Umbelopsis ramanniana AG</name>
    <dbReference type="NCBI Taxonomy" id="1314678"/>
    <lineage>
        <taxon>Eukaryota</taxon>
        <taxon>Fungi</taxon>
        <taxon>Fungi incertae sedis</taxon>
        <taxon>Mucoromycota</taxon>
        <taxon>Mucoromycotina</taxon>
        <taxon>Umbelopsidomycetes</taxon>
        <taxon>Umbelopsidales</taxon>
        <taxon>Umbelopsidaceae</taxon>
        <taxon>Umbelopsis</taxon>
    </lineage>
</organism>
<dbReference type="InterPro" id="IPR001138">
    <property type="entry name" value="Zn2Cys6_DnaBD"/>
</dbReference>
<evidence type="ECO:0000256" key="1">
    <source>
        <dbReference type="ARBA" id="ARBA00004123"/>
    </source>
</evidence>
<dbReference type="GO" id="GO:0005634">
    <property type="term" value="C:nucleus"/>
    <property type="evidence" value="ECO:0007669"/>
    <property type="project" value="UniProtKB-SubCell"/>
</dbReference>
<gene>
    <name evidence="10" type="ORF">K450DRAFT_217747</name>
</gene>
<dbReference type="GO" id="GO:0003677">
    <property type="term" value="F:DNA binding"/>
    <property type="evidence" value="ECO:0007669"/>
    <property type="project" value="UniProtKB-KW"/>
</dbReference>